<keyword evidence="2" id="KW-0732">Signal</keyword>
<evidence type="ECO:0000313" key="5">
    <source>
        <dbReference type="Proteomes" id="UP000663828"/>
    </source>
</evidence>
<dbReference type="Proteomes" id="UP000663828">
    <property type="component" value="Unassembled WGS sequence"/>
</dbReference>
<evidence type="ECO:0000256" key="2">
    <source>
        <dbReference type="SAM" id="SignalP"/>
    </source>
</evidence>
<dbReference type="Proteomes" id="UP000663852">
    <property type="component" value="Unassembled WGS sequence"/>
</dbReference>
<evidence type="ECO:0000256" key="1">
    <source>
        <dbReference type="SAM" id="MobiDB-lite"/>
    </source>
</evidence>
<reference evidence="3" key="1">
    <citation type="submission" date="2021-02" db="EMBL/GenBank/DDBJ databases">
        <authorList>
            <person name="Nowell W R."/>
        </authorList>
    </citation>
    <scope>NUCLEOTIDE SEQUENCE</scope>
</reference>
<organism evidence="3 5">
    <name type="scientific">Adineta ricciae</name>
    <name type="common">Rotifer</name>
    <dbReference type="NCBI Taxonomy" id="249248"/>
    <lineage>
        <taxon>Eukaryota</taxon>
        <taxon>Metazoa</taxon>
        <taxon>Spiralia</taxon>
        <taxon>Gnathifera</taxon>
        <taxon>Rotifera</taxon>
        <taxon>Eurotatoria</taxon>
        <taxon>Bdelloidea</taxon>
        <taxon>Adinetida</taxon>
        <taxon>Adinetidae</taxon>
        <taxon>Adineta</taxon>
    </lineage>
</organism>
<name>A0A813SQB5_ADIRI</name>
<dbReference type="EMBL" id="CAJNOJ010000014">
    <property type="protein sequence ID" value="CAF0808544.1"/>
    <property type="molecule type" value="Genomic_DNA"/>
</dbReference>
<dbReference type="AlphaFoldDB" id="A0A813SQB5"/>
<evidence type="ECO:0000313" key="4">
    <source>
        <dbReference type="EMBL" id="CAF0808544.1"/>
    </source>
</evidence>
<protein>
    <submittedName>
        <fullName evidence="3">Uncharacterized protein</fullName>
    </submittedName>
</protein>
<keyword evidence="5" id="KW-1185">Reference proteome</keyword>
<feature type="signal peptide" evidence="2">
    <location>
        <begin position="1"/>
        <end position="22"/>
    </location>
</feature>
<sequence>MKIIVILYLLSFLAILVPRTLSSPNQQHRLYHLLRKSPHTSADSLTLPTPNNEDASESAVQSDLNEETKNIQTRYNWDSGEHYYYEWANKNRRPIEYFGARRRDTDVMMVPPRARRINGGLWSSGLIGK</sequence>
<comment type="caution">
    <text evidence="3">The sequence shown here is derived from an EMBL/GenBank/DDBJ whole genome shotgun (WGS) entry which is preliminary data.</text>
</comment>
<proteinExistence type="predicted"/>
<dbReference type="OrthoDB" id="10001561at2759"/>
<dbReference type="EMBL" id="CAJNOR010000104">
    <property type="protein sequence ID" value="CAF0798345.1"/>
    <property type="molecule type" value="Genomic_DNA"/>
</dbReference>
<feature type="compositionally biased region" description="Polar residues" evidence="1">
    <location>
        <begin position="40"/>
        <end position="63"/>
    </location>
</feature>
<feature type="chain" id="PRO_5035683125" evidence="2">
    <location>
        <begin position="23"/>
        <end position="129"/>
    </location>
</feature>
<gene>
    <name evidence="4" type="ORF">EDS130_LOCUS5226</name>
    <name evidence="3" type="ORF">XAT740_LOCUS2845</name>
</gene>
<accession>A0A813SQB5</accession>
<evidence type="ECO:0000313" key="3">
    <source>
        <dbReference type="EMBL" id="CAF0798345.1"/>
    </source>
</evidence>
<feature type="region of interest" description="Disordered" evidence="1">
    <location>
        <begin position="40"/>
        <end position="66"/>
    </location>
</feature>